<evidence type="ECO:0000313" key="2">
    <source>
        <dbReference type="Proteomes" id="UP000001635"/>
    </source>
</evidence>
<dbReference type="OrthoDB" id="9810154at2"/>
<dbReference type="EMBL" id="CP002955">
    <property type="protein sequence ID" value="AEL27301.1"/>
    <property type="molecule type" value="Genomic_DNA"/>
</dbReference>
<dbReference type="Proteomes" id="UP000001635">
    <property type="component" value="Chromosome"/>
</dbReference>
<dbReference type="eggNOG" id="COG2062">
    <property type="taxonomic scope" value="Bacteria"/>
</dbReference>
<dbReference type="SUPFAM" id="SSF53254">
    <property type="entry name" value="Phosphoglycerate mutase-like"/>
    <property type="match status" value="1"/>
</dbReference>
<organism evidence="1 2">
    <name type="scientific">Cyclobacterium marinum (strain ATCC 25205 / DSM 745 / LMG 13164 / NCIMB 1802)</name>
    <name type="common">Flectobacillus marinus</name>
    <dbReference type="NCBI Taxonomy" id="880070"/>
    <lineage>
        <taxon>Bacteria</taxon>
        <taxon>Pseudomonadati</taxon>
        <taxon>Bacteroidota</taxon>
        <taxon>Cytophagia</taxon>
        <taxon>Cytophagales</taxon>
        <taxon>Cyclobacteriaceae</taxon>
        <taxon>Cyclobacterium</taxon>
    </lineage>
</organism>
<sequence length="158" mass="17742">MAKELLLVRHGITEAPGFDKNDLKRDLIKPGIDQLERLAKVLNSNGQICDHMAHSPANRCRQTAQILSSQLEVRKSSVVMDIYQAGHGELLQVLNNFENEDTHVMMVGHNPGVSHFAAFLTGEDHLLFSPGMMVRIAFYVEEWEHISKNSGVLIEILQ</sequence>
<reference evidence="2" key="1">
    <citation type="submission" date="2011-07" db="EMBL/GenBank/DDBJ databases">
        <title>The complete genome of Cyclobacterium marinum DSM 745.</title>
        <authorList>
            <person name="Lucas S."/>
            <person name="Han J."/>
            <person name="Lapidus A."/>
            <person name="Bruce D."/>
            <person name="Goodwin L."/>
            <person name="Pitluck S."/>
            <person name="Peters L."/>
            <person name="Kyrpides N."/>
            <person name="Mavromatis K."/>
            <person name="Ivanova N."/>
            <person name="Ovchinnikova G."/>
            <person name="Chertkov O."/>
            <person name="Detter J.C."/>
            <person name="Tapia R."/>
            <person name="Han C."/>
            <person name="Land M."/>
            <person name="Hauser L."/>
            <person name="Markowitz V."/>
            <person name="Cheng J.-F."/>
            <person name="Hugenholtz P."/>
            <person name="Woyke T."/>
            <person name="Wu D."/>
            <person name="Tindall B."/>
            <person name="Schuetze A."/>
            <person name="Brambilla E."/>
            <person name="Klenk H.-P."/>
            <person name="Eisen J.A."/>
        </authorList>
    </citation>
    <scope>NUCLEOTIDE SEQUENCE [LARGE SCALE GENOMIC DNA]</scope>
    <source>
        <strain evidence="2">ATCC 25205 / DSM 745 / LMG 13164 / NCIMB 1802</strain>
    </source>
</reference>
<dbReference type="Pfam" id="PF00300">
    <property type="entry name" value="His_Phos_1"/>
    <property type="match status" value="1"/>
</dbReference>
<evidence type="ECO:0000313" key="1">
    <source>
        <dbReference type="EMBL" id="AEL27301.1"/>
    </source>
</evidence>
<dbReference type="CDD" id="cd07067">
    <property type="entry name" value="HP_PGM_like"/>
    <property type="match status" value="1"/>
</dbReference>
<dbReference type="STRING" id="880070.Cycma_3581"/>
<dbReference type="InterPro" id="IPR013078">
    <property type="entry name" value="His_Pase_superF_clade-1"/>
</dbReference>
<dbReference type="AlphaFoldDB" id="G0J040"/>
<proteinExistence type="predicted"/>
<protein>
    <submittedName>
        <fullName evidence="1">Putative phosphohistidine phosphatase, SixA</fullName>
    </submittedName>
</protein>
<dbReference type="HOGENOM" id="CLU_084603_2_2_10"/>
<name>G0J040_CYCMS</name>
<dbReference type="KEGG" id="cmr:Cycma_3581"/>
<accession>G0J040</accession>
<gene>
    <name evidence="1" type="ordered locus">Cycma_3581</name>
</gene>
<dbReference type="InterPro" id="IPR029033">
    <property type="entry name" value="His_PPase_superfam"/>
</dbReference>
<dbReference type="Gene3D" id="3.40.50.1240">
    <property type="entry name" value="Phosphoglycerate mutase-like"/>
    <property type="match status" value="1"/>
</dbReference>
<keyword evidence="2" id="KW-1185">Reference proteome</keyword>
<dbReference type="RefSeq" id="WP_014021588.1">
    <property type="nucleotide sequence ID" value="NC_015914.1"/>
</dbReference>